<name>A0ABR0CGK3_PURLI</name>
<dbReference type="EMBL" id="JAWRVI010000002">
    <property type="protein sequence ID" value="KAK4095106.1"/>
    <property type="molecule type" value="Genomic_DNA"/>
</dbReference>
<keyword evidence="3" id="KW-1185">Reference proteome</keyword>
<organism evidence="2 3">
    <name type="scientific">Purpureocillium lilacinum</name>
    <name type="common">Paecilomyces lilacinus</name>
    <dbReference type="NCBI Taxonomy" id="33203"/>
    <lineage>
        <taxon>Eukaryota</taxon>
        <taxon>Fungi</taxon>
        <taxon>Dikarya</taxon>
        <taxon>Ascomycota</taxon>
        <taxon>Pezizomycotina</taxon>
        <taxon>Sordariomycetes</taxon>
        <taxon>Hypocreomycetidae</taxon>
        <taxon>Hypocreales</taxon>
        <taxon>Ophiocordycipitaceae</taxon>
        <taxon>Purpureocillium</taxon>
    </lineage>
</organism>
<gene>
    <name evidence="2" type="ORF">Purlil1_802</name>
</gene>
<sequence>MHRKELQKYCYALMVQSLRCLAASASSARPTPPPPSIASISPRDTLPFNPPLPQHPSTSEYKTEYRATSAASCEQLPVMEARGLPLPVHEARGHRAWPLGYNLPVLLPSFKVVLHLPRPCAFAPLHLIICTSAACPCNNSSLLPTLLCRQHSQHLSNPVGRQTRSAPPHRPVYTPAMAAGDKKWDAAAERDLCVAIIMGNQEGRTNYNWPKVHTFLTKLGYKFTKDAVSQHFTKVVMKDFKTRHGDDPVKSGASTPKKPSTPRRAAASTPSKRKTPTSAKAKAAAKSAEFVSAEDDDETSDEEPLAKKRKVKAEAAAAEAEAEAETMPSPVKKEARKTRARSQTVCSENEAFQAWLEKTGS</sequence>
<evidence type="ECO:0000313" key="3">
    <source>
        <dbReference type="Proteomes" id="UP001287286"/>
    </source>
</evidence>
<feature type="region of interest" description="Disordered" evidence="1">
    <location>
        <begin position="242"/>
        <end position="344"/>
    </location>
</feature>
<accession>A0ABR0CGK3</accession>
<feature type="compositionally biased region" description="Low complexity" evidence="1">
    <location>
        <begin position="278"/>
        <end position="288"/>
    </location>
</feature>
<protein>
    <submittedName>
        <fullName evidence="2">Uncharacterized protein</fullName>
    </submittedName>
</protein>
<dbReference type="Proteomes" id="UP001287286">
    <property type="component" value="Unassembled WGS sequence"/>
</dbReference>
<evidence type="ECO:0000256" key="1">
    <source>
        <dbReference type="SAM" id="MobiDB-lite"/>
    </source>
</evidence>
<feature type="compositionally biased region" description="Acidic residues" evidence="1">
    <location>
        <begin position="292"/>
        <end position="303"/>
    </location>
</feature>
<comment type="caution">
    <text evidence="2">The sequence shown here is derived from an EMBL/GenBank/DDBJ whole genome shotgun (WGS) entry which is preliminary data.</text>
</comment>
<evidence type="ECO:0000313" key="2">
    <source>
        <dbReference type="EMBL" id="KAK4095106.1"/>
    </source>
</evidence>
<reference evidence="2 3" key="1">
    <citation type="journal article" date="2024" name="Microbiol. Resour. Announc.">
        <title>Genome annotations for the ascomycete fungi Trichoderma harzianum, Trichoderma aggressivum, and Purpureocillium lilacinum.</title>
        <authorList>
            <person name="Beijen E.P.W."/>
            <person name="Ohm R.A."/>
        </authorList>
    </citation>
    <scope>NUCLEOTIDE SEQUENCE [LARGE SCALE GENOMIC DNA]</scope>
    <source>
        <strain evidence="2 3">CBS 150709</strain>
    </source>
</reference>
<proteinExistence type="predicted"/>
<feature type="region of interest" description="Disordered" evidence="1">
    <location>
        <begin position="25"/>
        <end position="64"/>
    </location>
</feature>